<keyword evidence="2" id="KW-0436">Ligase</keyword>
<accession>A0AAX0RXS2</accession>
<proteinExistence type="inferred from homology"/>
<feature type="domain" description="AMP-binding enzyme C-terminal" evidence="4">
    <location>
        <begin position="431"/>
        <end position="506"/>
    </location>
</feature>
<reference evidence="6 7" key="1">
    <citation type="submission" date="2017-09" db="EMBL/GenBank/DDBJ databases">
        <title>Large-scale bioinformatics analysis of Bacillus genomes uncovers conserved roles of natural products in bacterial physiology.</title>
        <authorList>
            <consortium name="Agbiome Team Llc"/>
            <person name="Bleich R.M."/>
            <person name="Kirk G.J."/>
            <person name="Santa Maria K.C."/>
            <person name="Allen S.E."/>
            <person name="Farag S."/>
            <person name="Shank E.A."/>
            <person name="Bowers A."/>
        </authorList>
    </citation>
    <scope>NUCLEOTIDE SEQUENCE [LARGE SCALE GENOMIC DNA]</scope>
    <source>
        <strain evidence="6 7">AFS003229</strain>
    </source>
</reference>
<dbReference type="InterPro" id="IPR000873">
    <property type="entry name" value="AMP-dep_synth/lig_dom"/>
</dbReference>
<dbReference type="Pfam" id="PF13193">
    <property type="entry name" value="AMP-binding_C"/>
    <property type="match status" value="1"/>
</dbReference>
<dbReference type="PANTHER" id="PTHR43201">
    <property type="entry name" value="ACYL-COA SYNTHETASE"/>
    <property type="match status" value="1"/>
</dbReference>
<dbReference type="PROSITE" id="PS00455">
    <property type="entry name" value="AMP_BINDING"/>
    <property type="match status" value="1"/>
</dbReference>
<reference evidence="5 8" key="2">
    <citation type="submission" date="2018-07" db="EMBL/GenBank/DDBJ databases">
        <title>The molecular basis for the intramolecular migration of carboxyl group in the catabolism of para-hydroxybenzoate via gentisate.</title>
        <authorList>
            <person name="Zhao H."/>
            <person name="Xu Y."/>
            <person name="Lin S."/>
            <person name="Spain J.C."/>
            <person name="Zhou N.-Y."/>
        </authorList>
    </citation>
    <scope>NUCLEOTIDE SEQUENCE [LARGE SCALE GENOMIC DNA]</scope>
    <source>
        <strain evidence="5 8">PHB-7a</strain>
    </source>
</reference>
<dbReference type="Pfam" id="PF00501">
    <property type="entry name" value="AMP-binding"/>
    <property type="match status" value="1"/>
</dbReference>
<dbReference type="RefSeq" id="WP_098177671.1">
    <property type="nucleotide sequence ID" value="NZ_CP030926.1"/>
</dbReference>
<dbReference type="Proteomes" id="UP000260457">
    <property type="component" value="Chromosome"/>
</dbReference>
<evidence type="ECO:0000313" key="7">
    <source>
        <dbReference type="Proteomes" id="UP000220106"/>
    </source>
</evidence>
<evidence type="ECO:0000256" key="1">
    <source>
        <dbReference type="ARBA" id="ARBA00006432"/>
    </source>
</evidence>
<dbReference type="InterPro" id="IPR020845">
    <property type="entry name" value="AMP-binding_CS"/>
</dbReference>
<dbReference type="EMBL" id="NUEQ01000101">
    <property type="protein sequence ID" value="PEJ27373.1"/>
    <property type="molecule type" value="Genomic_DNA"/>
</dbReference>
<evidence type="ECO:0008006" key="9">
    <source>
        <dbReference type="Google" id="ProtNLM"/>
    </source>
</evidence>
<dbReference type="InterPro" id="IPR045851">
    <property type="entry name" value="AMP-bd_C_sf"/>
</dbReference>
<evidence type="ECO:0000256" key="2">
    <source>
        <dbReference type="ARBA" id="ARBA00022598"/>
    </source>
</evidence>
<feature type="domain" description="AMP-dependent synthetase/ligase" evidence="3">
    <location>
        <begin position="18"/>
        <end position="381"/>
    </location>
</feature>
<evidence type="ECO:0000313" key="6">
    <source>
        <dbReference type="EMBL" id="PEJ27373.1"/>
    </source>
</evidence>
<keyword evidence="8" id="KW-1185">Reference proteome</keyword>
<dbReference type="Gene3D" id="3.40.50.12780">
    <property type="entry name" value="N-terminal domain of ligase-like"/>
    <property type="match status" value="1"/>
</dbReference>
<evidence type="ECO:0000313" key="8">
    <source>
        <dbReference type="Proteomes" id="UP000260457"/>
    </source>
</evidence>
<evidence type="ECO:0000313" key="5">
    <source>
        <dbReference type="EMBL" id="AXN41420.1"/>
    </source>
</evidence>
<dbReference type="PANTHER" id="PTHR43201:SF5">
    <property type="entry name" value="MEDIUM-CHAIN ACYL-COA LIGASE ACSF2, MITOCHONDRIAL"/>
    <property type="match status" value="1"/>
</dbReference>
<dbReference type="GO" id="GO:0006631">
    <property type="term" value="P:fatty acid metabolic process"/>
    <property type="evidence" value="ECO:0007669"/>
    <property type="project" value="TreeGrafter"/>
</dbReference>
<dbReference type="InterPro" id="IPR025110">
    <property type="entry name" value="AMP-bd_C"/>
</dbReference>
<dbReference type="KEGG" id="pbut:DTO10_25660"/>
<evidence type="ECO:0000259" key="4">
    <source>
        <dbReference type="Pfam" id="PF13193"/>
    </source>
</evidence>
<dbReference type="FunFam" id="3.30.300.30:FF:000008">
    <property type="entry name" value="2,3-dihydroxybenzoate-AMP ligase"/>
    <property type="match status" value="1"/>
</dbReference>
<dbReference type="Gene3D" id="3.30.300.30">
    <property type="match status" value="1"/>
</dbReference>
<dbReference type="Proteomes" id="UP000220106">
    <property type="component" value="Unassembled WGS sequence"/>
</dbReference>
<dbReference type="GO" id="GO:0031956">
    <property type="term" value="F:medium-chain fatty acid-CoA ligase activity"/>
    <property type="evidence" value="ECO:0007669"/>
    <property type="project" value="TreeGrafter"/>
</dbReference>
<sequence>MDTLTYQAFLFNSMNKFDYQPALTCVDTNETITYRELLDKVETAANELIRHGVQIGTHVAILIPNSIENVVYNLAVSRCGATVIPLNDKLGVREIEFILRDAEPQMVIMATQKHVESVLDYQKEADKNSVTVIGLTGFGVEYPEEFYSVDLDDKKGMLTFPVASLDDLATISYTGGTTGTPKGVMHSQQGFGASLMASCMEYPYDDQDKVLLCTPLIHAAGVLLQRSLVSGCHVYIMKAFHPEVFLQTVQAARITSTFVVPTIIYRLIDEAKKKTYNVSSLRNMNYGSSPISTGRLKEAFTIFGPILRQQYGMTECSILIARLTKSDHLWAYENKPDVLKSCGKPCMLTQIRLIDDNGYDVEPLHPGEIAVKTPSVSVGYYKRPDLTEAAYRDGWFYTGDIGKLDKHGFLHIIERKKDMIISGGFNVYPAEVERLINQHPAVAMSACIGIPHNDWGEAVCIFAVLREGETCSKEELMEFCKERTSVYMLPKEIYFETSLPLTMVGKIDKKELKKPFWEGTERQVN</sequence>
<evidence type="ECO:0000259" key="3">
    <source>
        <dbReference type="Pfam" id="PF00501"/>
    </source>
</evidence>
<organism evidence="6 7">
    <name type="scientific">Peribacillus butanolivorans</name>
    <dbReference type="NCBI Taxonomy" id="421767"/>
    <lineage>
        <taxon>Bacteria</taxon>
        <taxon>Bacillati</taxon>
        <taxon>Bacillota</taxon>
        <taxon>Bacilli</taxon>
        <taxon>Bacillales</taxon>
        <taxon>Bacillaceae</taxon>
        <taxon>Peribacillus</taxon>
    </lineage>
</organism>
<comment type="similarity">
    <text evidence="1">Belongs to the ATP-dependent AMP-binding enzyme family.</text>
</comment>
<gene>
    <name evidence="6" type="ORF">CN689_24030</name>
    <name evidence="5" type="ORF">DTO10_25660</name>
</gene>
<dbReference type="EMBL" id="CP030926">
    <property type="protein sequence ID" value="AXN41420.1"/>
    <property type="molecule type" value="Genomic_DNA"/>
</dbReference>
<dbReference type="InterPro" id="IPR042099">
    <property type="entry name" value="ANL_N_sf"/>
</dbReference>
<dbReference type="SUPFAM" id="SSF56801">
    <property type="entry name" value="Acetyl-CoA synthetase-like"/>
    <property type="match status" value="1"/>
</dbReference>
<protein>
    <recommendedName>
        <fullName evidence="9">AMP-binding protein</fullName>
    </recommendedName>
</protein>
<name>A0AAX0RXS2_9BACI</name>
<dbReference type="AlphaFoldDB" id="A0AAX0RXS2"/>